<keyword evidence="2" id="KW-1185">Reference proteome</keyword>
<dbReference type="Pfam" id="PF11539">
    <property type="entry name" value="DUF3228"/>
    <property type="match status" value="1"/>
</dbReference>
<organism evidence="1 2">
    <name type="scientific">Triparma columacea</name>
    <dbReference type="NCBI Taxonomy" id="722753"/>
    <lineage>
        <taxon>Eukaryota</taxon>
        <taxon>Sar</taxon>
        <taxon>Stramenopiles</taxon>
        <taxon>Ochrophyta</taxon>
        <taxon>Bolidophyceae</taxon>
        <taxon>Parmales</taxon>
        <taxon>Triparmaceae</taxon>
        <taxon>Triparma</taxon>
    </lineage>
</organism>
<accession>A0A9W7LD80</accession>
<reference evidence="2" key="1">
    <citation type="journal article" date="2023" name="Commun. Biol.">
        <title>Genome analysis of Parmales, the sister group of diatoms, reveals the evolutionary specialization of diatoms from phago-mixotrophs to photoautotrophs.</title>
        <authorList>
            <person name="Ban H."/>
            <person name="Sato S."/>
            <person name="Yoshikawa S."/>
            <person name="Yamada K."/>
            <person name="Nakamura Y."/>
            <person name="Ichinomiya M."/>
            <person name="Sato N."/>
            <person name="Blanc-Mathieu R."/>
            <person name="Endo H."/>
            <person name="Kuwata A."/>
            <person name="Ogata H."/>
        </authorList>
    </citation>
    <scope>NUCLEOTIDE SEQUENCE [LARGE SCALE GENOMIC DNA]</scope>
</reference>
<dbReference type="EMBL" id="BRYA01000245">
    <property type="protein sequence ID" value="GMI45387.1"/>
    <property type="molecule type" value="Genomic_DNA"/>
</dbReference>
<evidence type="ECO:0000313" key="1">
    <source>
        <dbReference type="EMBL" id="GMI45387.1"/>
    </source>
</evidence>
<dbReference type="PANTHER" id="PTHR38666:SF2">
    <property type="entry name" value="FLAGELLAR ASSOCIATED PROTEIN"/>
    <property type="match status" value="1"/>
</dbReference>
<evidence type="ECO:0000313" key="2">
    <source>
        <dbReference type="Proteomes" id="UP001165065"/>
    </source>
</evidence>
<dbReference type="AlphaFoldDB" id="A0A9W7LD80"/>
<name>A0A9W7LD80_9STRA</name>
<dbReference type="InterPro" id="IPR021610">
    <property type="entry name" value="DUF3228"/>
</dbReference>
<protein>
    <submittedName>
        <fullName evidence="1">Uncharacterized protein</fullName>
    </submittedName>
</protein>
<dbReference type="OrthoDB" id="415460at2759"/>
<proteinExistence type="predicted"/>
<gene>
    <name evidence="1" type="ORF">TrCOL_g8788</name>
</gene>
<comment type="caution">
    <text evidence="1">The sequence shown here is derived from an EMBL/GenBank/DDBJ whole genome shotgun (WGS) entry which is preliminary data.</text>
</comment>
<dbReference type="Proteomes" id="UP001165065">
    <property type="component" value="Unassembled WGS sequence"/>
</dbReference>
<sequence length="218" mass="24061">MAPKVTCIDPFCYKQFPLSFPSPSSKGSSAKLDVTAEEFEDVLNSYIHDEGYELREGYAPFCKHVFLPNVNKGKGGGPLTMGRVNTVEITDDNEALIRTEYEARTEKELPVLTRYFPADSIPSESLPPATYLDCILYSRSQIIAENAAMGESGVPSHASIPWGVVSIKLQTVDYELPMNPITAMRNALGEEYGGSGKEIDRGEYIKAVEFWGKHAVVK</sequence>
<dbReference type="Gene3D" id="3.30.2310.50">
    <property type="entry name" value="Protein of unknown function (DUF3228), domain 1"/>
    <property type="match status" value="2"/>
</dbReference>
<dbReference type="PANTHER" id="PTHR38666">
    <property type="match status" value="1"/>
</dbReference>